<sequence length="552" mass="63023">MTLIKVSVEGKIREIMSENEEVRLEDVLRNSEDIYKGYPMAAKVGNKLMSLNETVKEDDKVEFIDTCTEDGKRIYSRVLSFVFVIACRKLYENVVLSAQHSLSDGIYYTIDIGRKLNKNDIKAIKTKMSKIIEKNCEIKEKELSKGEARSLFRVLGQEEKAEIIEKRDSDKAKIYECDGYISHFYGMMLPSTGYIKTFDVIGYKEGVVLMGPSDDNRETAEQFSDQPKLSQIYNEYESWSDTLGVKNVNDLNNIINDGEYGELIRTVEALQEKKISQIADIIKERGSRVVLIAAPSSSGKTSFAHRLSIQLKVSGLTSKAIGIDDYFVDREHTPLDEDGKHDYESVNAVDIVKFNKDINMLLNGEEIEGIKFDFLTGKRVYTGEKISLKKDQVLIIEGIHGLNPELTKYIDREKKFRIYISALTQINLDSLNRIPTTDLRLIRRIVRDSNFRGYSASDTIKNWKSVRRGEKKNIFPYQEEADVMFNSACVYELSVLKKYAYPLLKAVGEDTDEHIEAVRLISFMQYFDSLEDTADIPPTAIIREFIGGSRIL</sequence>
<accession>A0A544QUI7</accession>
<proteinExistence type="predicted"/>
<organism evidence="2 3">
    <name type="scientific">Peptacetobacter hominis</name>
    <dbReference type="NCBI Taxonomy" id="2743610"/>
    <lineage>
        <taxon>Bacteria</taxon>
        <taxon>Bacillati</taxon>
        <taxon>Bacillota</taxon>
        <taxon>Clostridia</taxon>
        <taxon>Peptostreptococcales</taxon>
        <taxon>Peptostreptococcaceae</taxon>
        <taxon>Peptacetobacter</taxon>
    </lineage>
</organism>
<gene>
    <name evidence="2" type="ORF">EXD82_06875</name>
</gene>
<dbReference type="EMBL" id="SGJB01000011">
    <property type="protein sequence ID" value="TQQ84361.1"/>
    <property type="molecule type" value="Genomic_DNA"/>
</dbReference>
<dbReference type="GO" id="GO:0016301">
    <property type="term" value="F:kinase activity"/>
    <property type="evidence" value="ECO:0007669"/>
    <property type="project" value="UniProtKB-KW"/>
</dbReference>
<dbReference type="InterPro" id="IPR006083">
    <property type="entry name" value="PRK/URK"/>
</dbReference>
<keyword evidence="2" id="KW-0808">Transferase</keyword>
<dbReference type="InterPro" id="IPR003593">
    <property type="entry name" value="AAA+_ATPase"/>
</dbReference>
<evidence type="ECO:0000259" key="1">
    <source>
        <dbReference type="SMART" id="SM00382"/>
    </source>
</evidence>
<dbReference type="Gene3D" id="3.30.980.10">
    <property type="entry name" value="Threonyl-trna Synthetase, Chain A, domain 2"/>
    <property type="match status" value="1"/>
</dbReference>
<dbReference type="SUPFAM" id="SSF52540">
    <property type="entry name" value="P-loop containing nucleoside triphosphate hydrolases"/>
    <property type="match status" value="1"/>
</dbReference>
<dbReference type="Proteomes" id="UP000317863">
    <property type="component" value="Unassembled WGS sequence"/>
</dbReference>
<dbReference type="OrthoDB" id="9764644at2"/>
<dbReference type="GO" id="GO:0005524">
    <property type="term" value="F:ATP binding"/>
    <property type="evidence" value="ECO:0007669"/>
    <property type="project" value="InterPro"/>
</dbReference>
<evidence type="ECO:0000313" key="3">
    <source>
        <dbReference type="Proteomes" id="UP000317863"/>
    </source>
</evidence>
<evidence type="ECO:0000313" key="2">
    <source>
        <dbReference type="EMBL" id="TQQ84361.1"/>
    </source>
</evidence>
<name>A0A544QUI7_9FIRM</name>
<dbReference type="RefSeq" id="WP_142536180.1">
    <property type="nucleotide sequence ID" value="NZ_SGJB01000011.1"/>
</dbReference>
<dbReference type="Gene3D" id="3.40.50.300">
    <property type="entry name" value="P-loop containing nucleotide triphosphate hydrolases"/>
    <property type="match status" value="1"/>
</dbReference>
<keyword evidence="3" id="KW-1185">Reference proteome</keyword>
<dbReference type="SUPFAM" id="SSF55186">
    <property type="entry name" value="ThrRS/AlaRS common domain"/>
    <property type="match status" value="1"/>
</dbReference>
<reference evidence="2 3" key="1">
    <citation type="submission" date="2019-02" db="EMBL/GenBank/DDBJ databases">
        <title>Peptostreptococcaceae bacterium ZHW00191 nov., a new bacterium isolated from the human gut.</title>
        <authorList>
            <person name="Zhou H.-W."/>
            <person name="Chen X.-J."/>
        </authorList>
    </citation>
    <scope>NUCLEOTIDE SEQUENCE [LARGE SCALE GENOMIC DNA]</scope>
    <source>
        <strain evidence="2 3">ZHW00191</strain>
    </source>
</reference>
<dbReference type="Pfam" id="PF00485">
    <property type="entry name" value="PRK"/>
    <property type="match status" value="1"/>
</dbReference>
<feature type="domain" description="AAA+ ATPase" evidence="1">
    <location>
        <begin position="286"/>
        <end position="447"/>
    </location>
</feature>
<dbReference type="SMART" id="SM00382">
    <property type="entry name" value="AAA"/>
    <property type="match status" value="1"/>
</dbReference>
<comment type="caution">
    <text evidence="2">The sequence shown here is derived from an EMBL/GenBank/DDBJ whole genome shotgun (WGS) entry which is preliminary data.</text>
</comment>
<dbReference type="InterPro" id="IPR027417">
    <property type="entry name" value="P-loop_NTPase"/>
</dbReference>
<dbReference type="CDD" id="cd02028">
    <property type="entry name" value="UMPK_like"/>
    <property type="match status" value="1"/>
</dbReference>
<dbReference type="InterPro" id="IPR018163">
    <property type="entry name" value="Thr/Ala-tRNA-synth_IIc_edit"/>
</dbReference>
<keyword evidence="2" id="KW-0418">Kinase</keyword>
<dbReference type="AlphaFoldDB" id="A0A544QUI7"/>
<protein>
    <submittedName>
        <fullName evidence="2">Nucleoside kinase</fullName>
    </submittedName>
</protein>
<dbReference type="PANTHER" id="PTHR10285">
    <property type="entry name" value="URIDINE KINASE"/>
    <property type="match status" value="1"/>
</dbReference>